<feature type="compositionally biased region" description="Low complexity" evidence="1">
    <location>
        <begin position="56"/>
        <end position="78"/>
    </location>
</feature>
<feature type="compositionally biased region" description="Low complexity" evidence="1">
    <location>
        <begin position="29"/>
        <end position="40"/>
    </location>
</feature>
<dbReference type="EMBL" id="CP058608">
    <property type="protein sequence ID" value="QLG73456.1"/>
    <property type="molecule type" value="Genomic_DNA"/>
</dbReference>
<sequence>MSYNQSSVQKAYVNTGGFGTRSAMPFDEQLLQQPQQQQIPISPPPFHSPIAYETPVSQSSVGSHSSSSSSSTASSCGTSVEFETLRFKNNMCKSFEDDLFYCPRSLLSAQEQLTCEKMDIFMAEQMRDVQNLQQQSSSPSLSFARPKFNPYTSQSFSPAPNG</sequence>
<feature type="compositionally biased region" description="Polar residues" evidence="1">
    <location>
        <begin position="150"/>
        <end position="162"/>
    </location>
</feature>
<keyword evidence="3" id="KW-1185">Reference proteome</keyword>
<dbReference type="RefSeq" id="XP_037145183.1">
    <property type="nucleotide sequence ID" value="XM_037289288.1"/>
</dbReference>
<feature type="region of interest" description="Disordered" evidence="1">
    <location>
        <begin position="130"/>
        <end position="162"/>
    </location>
</feature>
<accession>A0A7H9B504</accession>
<feature type="compositionally biased region" description="Low complexity" evidence="1">
    <location>
        <begin position="130"/>
        <end position="142"/>
    </location>
</feature>
<dbReference type="GeneID" id="59237198"/>
<evidence type="ECO:0000313" key="3">
    <source>
        <dbReference type="Proteomes" id="UP000509704"/>
    </source>
</evidence>
<evidence type="ECO:0000256" key="1">
    <source>
        <dbReference type="SAM" id="MobiDB-lite"/>
    </source>
</evidence>
<feature type="region of interest" description="Disordered" evidence="1">
    <location>
        <begin position="23"/>
        <end position="78"/>
    </location>
</feature>
<protein>
    <submittedName>
        <fullName evidence="2">Uncharacterized protein</fullName>
    </submittedName>
</protein>
<dbReference type="KEGG" id="zmk:HG535_0E05400"/>
<reference evidence="2 3" key="1">
    <citation type="submission" date="2020-07" db="EMBL/GenBank/DDBJ databases">
        <title>The yeast mating-type switching endonuclease HO is a domesticated member of an unorthodox homing genetic element family.</title>
        <authorList>
            <person name="Coughlan A.Y."/>
            <person name="Lombardi L."/>
            <person name="Braun-Galleani S."/>
            <person name="Martos A.R."/>
            <person name="Galeote V."/>
            <person name="Bigey F."/>
            <person name="Dequin S."/>
            <person name="Byrne K.P."/>
            <person name="Wolfe K.H."/>
        </authorList>
    </citation>
    <scope>NUCLEOTIDE SEQUENCE [LARGE SCALE GENOMIC DNA]</scope>
    <source>
        <strain evidence="2 3">NRRL Y-6702</strain>
    </source>
</reference>
<dbReference type="Proteomes" id="UP000509704">
    <property type="component" value="Chromosome 5"/>
</dbReference>
<dbReference type="AlphaFoldDB" id="A0A7H9B504"/>
<dbReference type="OrthoDB" id="4070040at2759"/>
<proteinExistence type="predicted"/>
<gene>
    <name evidence="2" type="ORF">HG535_0E05400</name>
</gene>
<name>A0A7H9B504_ZYGMR</name>
<evidence type="ECO:0000313" key="2">
    <source>
        <dbReference type="EMBL" id="QLG73456.1"/>
    </source>
</evidence>
<organism evidence="2 3">
    <name type="scientific">Zygotorulaspora mrakii</name>
    <name type="common">Zygosaccharomyces mrakii</name>
    <dbReference type="NCBI Taxonomy" id="42260"/>
    <lineage>
        <taxon>Eukaryota</taxon>
        <taxon>Fungi</taxon>
        <taxon>Dikarya</taxon>
        <taxon>Ascomycota</taxon>
        <taxon>Saccharomycotina</taxon>
        <taxon>Saccharomycetes</taxon>
        <taxon>Saccharomycetales</taxon>
        <taxon>Saccharomycetaceae</taxon>
        <taxon>Zygotorulaspora</taxon>
    </lineage>
</organism>